<dbReference type="InterPro" id="IPR050482">
    <property type="entry name" value="Sensor_HK_TwoCompSys"/>
</dbReference>
<dbReference type="AlphaFoldDB" id="A0A7W8GB71"/>
<comment type="caution">
    <text evidence="6">The sequence shown here is derived from an EMBL/GenBank/DDBJ whole genome shotgun (WGS) entry which is preliminary data.</text>
</comment>
<dbReference type="GO" id="GO:0000155">
    <property type="term" value="F:phosphorelay sensor kinase activity"/>
    <property type="evidence" value="ECO:0007669"/>
    <property type="project" value="InterPro"/>
</dbReference>
<dbReference type="Proteomes" id="UP000518887">
    <property type="component" value="Unassembled WGS sequence"/>
</dbReference>
<dbReference type="GO" id="GO:0016020">
    <property type="term" value="C:membrane"/>
    <property type="evidence" value="ECO:0007669"/>
    <property type="project" value="InterPro"/>
</dbReference>
<gene>
    <name evidence="6" type="ORF">HNP76_002626</name>
</gene>
<evidence type="ECO:0000313" key="7">
    <source>
        <dbReference type="Proteomes" id="UP000518887"/>
    </source>
</evidence>
<dbReference type="RefSeq" id="WP_184661262.1">
    <property type="nucleotide sequence ID" value="NZ_CP031518.1"/>
</dbReference>
<name>A0A7W8GB71_9SPIR</name>
<dbReference type="CDD" id="cd16917">
    <property type="entry name" value="HATPase_UhpB-NarQ-NarX-like"/>
    <property type="match status" value="1"/>
</dbReference>
<keyword evidence="3" id="KW-0902">Two-component regulatory system</keyword>
<keyword evidence="2 6" id="KW-0418">Kinase</keyword>
<evidence type="ECO:0000313" key="6">
    <source>
        <dbReference type="EMBL" id="MBB5227228.1"/>
    </source>
</evidence>
<keyword evidence="4" id="KW-0472">Membrane</keyword>
<keyword evidence="4" id="KW-0812">Transmembrane</keyword>
<dbReference type="Pfam" id="PF07730">
    <property type="entry name" value="HisKA_3"/>
    <property type="match status" value="1"/>
</dbReference>
<dbReference type="EMBL" id="JACHFQ010000009">
    <property type="protein sequence ID" value="MBB5227228.1"/>
    <property type="molecule type" value="Genomic_DNA"/>
</dbReference>
<evidence type="ECO:0000256" key="3">
    <source>
        <dbReference type="ARBA" id="ARBA00023012"/>
    </source>
</evidence>
<evidence type="ECO:0000256" key="4">
    <source>
        <dbReference type="SAM" id="Phobius"/>
    </source>
</evidence>
<dbReference type="InterPro" id="IPR003594">
    <property type="entry name" value="HATPase_dom"/>
</dbReference>
<feature type="transmembrane region" description="Helical" evidence="4">
    <location>
        <begin position="20"/>
        <end position="40"/>
    </location>
</feature>
<dbReference type="Gene3D" id="3.30.565.10">
    <property type="entry name" value="Histidine kinase-like ATPase, C-terminal domain"/>
    <property type="match status" value="1"/>
</dbReference>
<dbReference type="GO" id="GO:0046983">
    <property type="term" value="F:protein dimerization activity"/>
    <property type="evidence" value="ECO:0007669"/>
    <property type="project" value="InterPro"/>
</dbReference>
<dbReference type="InterPro" id="IPR036890">
    <property type="entry name" value="HATPase_C_sf"/>
</dbReference>
<keyword evidence="4" id="KW-1133">Transmembrane helix</keyword>
<keyword evidence="1" id="KW-0808">Transferase</keyword>
<dbReference type="SMART" id="SM00387">
    <property type="entry name" value="HATPase_c"/>
    <property type="match status" value="1"/>
</dbReference>
<feature type="domain" description="Histidine kinase/HSP90-like ATPase" evidence="5">
    <location>
        <begin position="164"/>
        <end position="264"/>
    </location>
</feature>
<proteinExistence type="predicted"/>
<reference evidence="6 7" key="1">
    <citation type="submission" date="2020-08" db="EMBL/GenBank/DDBJ databases">
        <title>Genomic Encyclopedia of Type Strains, Phase IV (KMG-IV): sequencing the most valuable type-strain genomes for metagenomic binning, comparative biology and taxonomic classification.</title>
        <authorList>
            <person name="Goeker M."/>
        </authorList>
    </citation>
    <scope>NUCLEOTIDE SEQUENCE [LARGE SCALE GENOMIC DNA]</scope>
    <source>
        <strain evidence="6 7">DSM 103462</strain>
    </source>
</reference>
<dbReference type="Gene3D" id="1.20.5.1930">
    <property type="match status" value="1"/>
</dbReference>
<organism evidence="6 7">
    <name type="scientific">Treponema ruminis</name>
    <dbReference type="NCBI Taxonomy" id="744515"/>
    <lineage>
        <taxon>Bacteria</taxon>
        <taxon>Pseudomonadati</taxon>
        <taxon>Spirochaetota</taxon>
        <taxon>Spirochaetia</taxon>
        <taxon>Spirochaetales</taxon>
        <taxon>Treponemataceae</taxon>
        <taxon>Treponema</taxon>
    </lineage>
</organism>
<accession>A0A7W8GB71</accession>
<evidence type="ECO:0000256" key="2">
    <source>
        <dbReference type="ARBA" id="ARBA00022777"/>
    </source>
</evidence>
<evidence type="ECO:0000259" key="5">
    <source>
        <dbReference type="SMART" id="SM00387"/>
    </source>
</evidence>
<sequence>MADSAELQRLYGIIHSYTVFFIIFDIVFFVIVLGGVGLLIRYLKSQKKLRSSGTYLRYIIRGQEEERSRVARELHDTVAQDLRYCRSLVEKIDDNDLRENLSKLLDKSVHEVRSMSYNLSPPDVTKNDLSANIMNLCQNFTEQSQVEFRMVTPGKTDTSFLSKEENFNIYRIVQESLNNILKHARAEEVTVLLRNEIGDEEKGLYIFITDDGIGFDTRRNYSSGNSHFGLLGMTQRAELINAKLEISSEIGAGSQIKLVKLKMSPSVGEGVIKFKNL</sequence>
<evidence type="ECO:0000256" key="1">
    <source>
        <dbReference type="ARBA" id="ARBA00022679"/>
    </source>
</evidence>
<keyword evidence="7" id="KW-1185">Reference proteome</keyword>
<protein>
    <submittedName>
        <fullName evidence="6">Signal transduction histidine kinase</fullName>
    </submittedName>
</protein>
<dbReference type="PANTHER" id="PTHR24421:SF59">
    <property type="entry name" value="OXYGEN SENSOR HISTIDINE KINASE NREB"/>
    <property type="match status" value="1"/>
</dbReference>
<dbReference type="SUPFAM" id="SSF55874">
    <property type="entry name" value="ATPase domain of HSP90 chaperone/DNA topoisomerase II/histidine kinase"/>
    <property type="match status" value="1"/>
</dbReference>
<dbReference type="InterPro" id="IPR011712">
    <property type="entry name" value="Sig_transdc_His_kin_sub3_dim/P"/>
</dbReference>
<dbReference type="Pfam" id="PF02518">
    <property type="entry name" value="HATPase_c"/>
    <property type="match status" value="1"/>
</dbReference>
<dbReference type="PANTHER" id="PTHR24421">
    <property type="entry name" value="NITRATE/NITRITE SENSOR PROTEIN NARX-RELATED"/>
    <property type="match status" value="1"/>
</dbReference>